<dbReference type="Gene3D" id="3.30.60.90">
    <property type="match status" value="1"/>
</dbReference>
<feature type="compositionally biased region" description="Polar residues" evidence="4">
    <location>
        <begin position="1176"/>
        <end position="1194"/>
    </location>
</feature>
<keyword evidence="6" id="KW-1185">Reference proteome</keyword>
<gene>
    <name evidence="5" type="ORF">PsYK624_012060</name>
</gene>
<dbReference type="GO" id="GO:0008270">
    <property type="term" value="F:zinc ion binding"/>
    <property type="evidence" value="ECO:0007669"/>
    <property type="project" value="UniProtKB-KW"/>
</dbReference>
<keyword evidence="3" id="KW-0862">Zinc</keyword>
<dbReference type="Proteomes" id="UP000703269">
    <property type="component" value="Unassembled WGS sequence"/>
</dbReference>
<evidence type="ECO:0000256" key="3">
    <source>
        <dbReference type="ARBA" id="ARBA00022833"/>
    </source>
</evidence>
<evidence type="ECO:0000313" key="5">
    <source>
        <dbReference type="EMBL" id="GJE85128.1"/>
    </source>
</evidence>
<dbReference type="EMBL" id="BPQB01000002">
    <property type="protein sequence ID" value="GJE85128.1"/>
    <property type="molecule type" value="Genomic_DNA"/>
</dbReference>
<reference evidence="5 6" key="1">
    <citation type="submission" date="2021-08" db="EMBL/GenBank/DDBJ databases">
        <title>Draft Genome Sequence of Phanerochaete sordida strain YK-624.</title>
        <authorList>
            <person name="Mori T."/>
            <person name="Dohra H."/>
            <person name="Suzuki T."/>
            <person name="Kawagishi H."/>
            <person name="Hirai H."/>
        </authorList>
    </citation>
    <scope>NUCLEOTIDE SEQUENCE [LARGE SCALE GENOMIC DNA]</scope>
    <source>
        <strain evidence="5 6">YK-624</strain>
    </source>
</reference>
<sequence length="1346" mass="149285">MPNETDVESSIARAQTSLQVAPTAADAEKSSRRASIIGAISVVQTELASPTVQALAPVASQAAQLVQSQFSTLTSTCKVLSNALDDLTKIHPFVAVAVLAFKTALQFEMTRRQNDKRIMLLQLKMNDTLSVLLILRKIDKTKRADDGKTIEERLGARIKAIAADIEKYSAICDTFSKKKKVVKLFRSLEWENKLEGFAKVFEDHKEALHDDLAIFASVGIQQANETLGMVSLQVESVRDKTSTLLLLQALRSPVDRELIREIELNGGADNVLKDENLMRRLVGKSGDKDAQGDGKMLSKDAQAVLLKDIVRDVNKSFSEMLQENEELFSRKFKAQQEVLVEEMSNVVRREGDRVINTITSGPHDRIIDKDLYFVWKESGWKGTTKARSLVLGLREYYAERHKANSLREQQALKQIASSEPDSTTLQDVAQAANSGVLPGEDEWALEYITISRIQPLLEAFDDDASSLVSVSEVNAFSSARPKDWSLAKWMAYWAAGFPLTLNYYFRRIQVMLARIGYVVYEVHNMRPGNNVIVSKLMNDVWPTHCLDRILAGVHAGPDLAGWNEDFFDRFKGYVESEEARLKKRLVSLKYFIDAPNTLQFVIGSSRLEKSLFPLIYLLLQRAWHVFRRARTVDIHPQEITNIVSSIGTIYIAACARADHITAMCKLQNLDPKEQLRKFSHGIYYFSKYGEESDILNTSEYLSAIYLRSKDDHYFYSYSGIPLLNRFLTVCVVYYTDIDTVKEDQPPEELLYPEMDLDPHVEVYDEGEVQHSLISVGLSSAWSGHFSVKQFDGSFTGQASAGVFYLTLPPAGEDGLVTGSGIDGAEDFTVKGKLQGEDITLIAAYPATKYWLAGTLSSARDALELTFAAVDSPDAEDLDAAPKDDAIAGRMKLRLAPVRFSYLVPSAEALAENKPRAFWKFAIESVLNVVRARAGHFAWPYLQDRRRVRQRFIELHNRLKNDALPGLPPAAPPLTEGESEEFASLVTLCSKQDLQLYRRLALIMRRKEKAHCDLSCDACGGIIYSPRYVCLDCLSIDPETGKCADKGLGNMIDICPGCIAKPAHRAADNKNHVPSHALYQLRQASTKREEWEAFLSYRLILDELRRTEAKKEVHSQACHYCHDALAEAESYWYCIGCEGATWICMKCKAEKEDTFVRSENLSYAKYMSVIQANRADASQDSTAAEESGASGPSEQASDPAAPPDVVVDGPPAPSAAEVEPTPTSSDSAAAGSQDEESAAAAAQEGFVVDDAQEPADSTPTTAAEQTQDEAKPEAGQHEIGHHLILYHPAAKTPAEETRSEESVNSTLLKMQDRLSSFDSRLERLEGLLDRLVGALGTGLKAAESVAA</sequence>
<organism evidence="5 6">
    <name type="scientific">Phanerochaete sordida</name>
    <dbReference type="NCBI Taxonomy" id="48140"/>
    <lineage>
        <taxon>Eukaryota</taxon>
        <taxon>Fungi</taxon>
        <taxon>Dikarya</taxon>
        <taxon>Basidiomycota</taxon>
        <taxon>Agaricomycotina</taxon>
        <taxon>Agaricomycetes</taxon>
        <taxon>Polyporales</taxon>
        <taxon>Phanerochaetaceae</taxon>
        <taxon>Phanerochaete</taxon>
    </lineage>
</organism>
<evidence type="ECO:0000313" key="6">
    <source>
        <dbReference type="Proteomes" id="UP000703269"/>
    </source>
</evidence>
<feature type="region of interest" description="Disordered" evidence="4">
    <location>
        <begin position="1176"/>
        <end position="1274"/>
    </location>
</feature>
<keyword evidence="2" id="KW-0863">Zinc-finger</keyword>
<feature type="compositionally biased region" description="Low complexity" evidence="4">
    <location>
        <begin position="1223"/>
        <end position="1244"/>
    </location>
</feature>
<name>A0A9P3FXS1_9APHY</name>
<feature type="compositionally biased region" description="Polar residues" evidence="4">
    <location>
        <begin position="1254"/>
        <end position="1264"/>
    </location>
</feature>
<proteinExistence type="predicted"/>
<evidence type="ECO:0000256" key="1">
    <source>
        <dbReference type="ARBA" id="ARBA00022723"/>
    </source>
</evidence>
<evidence type="ECO:0000256" key="2">
    <source>
        <dbReference type="ARBA" id="ARBA00022771"/>
    </source>
</evidence>
<accession>A0A9P3FXS1</accession>
<evidence type="ECO:0000256" key="4">
    <source>
        <dbReference type="SAM" id="MobiDB-lite"/>
    </source>
</evidence>
<comment type="caution">
    <text evidence="5">The sequence shown here is derived from an EMBL/GenBank/DDBJ whole genome shotgun (WGS) entry which is preliminary data.</text>
</comment>
<dbReference type="InterPro" id="IPR043145">
    <property type="entry name" value="Znf_ZZ_sf"/>
</dbReference>
<keyword evidence="1" id="KW-0479">Metal-binding</keyword>
<protein>
    <submittedName>
        <fullName evidence="5">VPS13 domain-containing protein</fullName>
    </submittedName>
</protein>
<dbReference type="OrthoDB" id="2122982at2759"/>
<feature type="compositionally biased region" description="Low complexity" evidence="4">
    <location>
        <begin position="1195"/>
        <end position="1208"/>
    </location>
</feature>